<dbReference type="PROSITE" id="PS50109">
    <property type="entry name" value="HIS_KIN"/>
    <property type="match status" value="1"/>
</dbReference>
<dbReference type="EC" id="2.7.13.3" evidence="2"/>
<dbReference type="GO" id="GO:0004673">
    <property type="term" value="F:protein histidine kinase activity"/>
    <property type="evidence" value="ECO:0007669"/>
    <property type="project" value="UniProtKB-EC"/>
</dbReference>
<dbReference type="STRING" id="1120920.SAMN03080599_01472"/>
<dbReference type="SMART" id="SM00387">
    <property type="entry name" value="HATPase_c"/>
    <property type="match status" value="1"/>
</dbReference>
<protein>
    <recommendedName>
        <fullName evidence="2">histidine kinase</fullName>
        <ecNumber evidence="2">2.7.13.3</ecNumber>
    </recommendedName>
</protein>
<keyword evidence="5 9" id="KW-0418">Kinase</keyword>
<feature type="transmembrane region" description="Helical" evidence="7">
    <location>
        <begin position="7"/>
        <end position="24"/>
    </location>
</feature>
<keyword evidence="7" id="KW-1133">Transmembrane helix</keyword>
<dbReference type="InterPro" id="IPR005467">
    <property type="entry name" value="His_kinase_dom"/>
</dbReference>
<dbReference type="PANTHER" id="PTHR44936">
    <property type="entry name" value="SENSOR PROTEIN CREC"/>
    <property type="match status" value="1"/>
</dbReference>
<gene>
    <name evidence="9" type="ORF">SAMN03080599_01472</name>
</gene>
<dbReference type="InterPro" id="IPR004358">
    <property type="entry name" value="Sig_transdc_His_kin-like_C"/>
</dbReference>
<dbReference type="InterPro" id="IPR003594">
    <property type="entry name" value="HATPase_dom"/>
</dbReference>
<dbReference type="RefSeq" id="WP_170829347.1">
    <property type="nucleotide sequence ID" value="NZ_FMWL01000005.1"/>
</dbReference>
<feature type="transmembrane region" description="Helical" evidence="7">
    <location>
        <begin position="77"/>
        <end position="97"/>
    </location>
</feature>
<dbReference type="PANTHER" id="PTHR44936:SF9">
    <property type="entry name" value="SENSOR PROTEIN CREC"/>
    <property type="match status" value="1"/>
</dbReference>
<evidence type="ECO:0000256" key="6">
    <source>
        <dbReference type="ARBA" id="ARBA00023012"/>
    </source>
</evidence>
<dbReference type="InterPro" id="IPR050980">
    <property type="entry name" value="2C_sensor_his_kinase"/>
</dbReference>
<feature type="transmembrane region" description="Helical" evidence="7">
    <location>
        <begin position="142"/>
        <end position="163"/>
    </location>
</feature>
<dbReference type="Pfam" id="PF02518">
    <property type="entry name" value="HATPase_c"/>
    <property type="match status" value="1"/>
</dbReference>
<feature type="domain" description="Histidine kinase" evidence="8">
    <location>
        <begin position="314"/>
        <end position="419"/>
    </location>
</feature>
<evidence type="ECO:0000256" key="3">
    <source>
        <dbReference type="ARBA" id="ARBA00022553"/>
    </source>
</evidence>
<keyword evidence="10" id="KW-1185">Reference proteome</keyword>
<name>A0A1G5RYC7_9FIRM</name>
<sequence>MKSSKHLHLMIAFITVLFGEIYLRPFYTDFRFSLGVCALGILLLIYETSFRTVLVTGMSILIFRVWLAMNLSTPFDLALMTHLPGALYYIFYGSILLASKVRYRLNHPLLALTVLLVADVTSNIMELIIRGQFHDLTSTFKLQALLLTAIIRGILILSVYLLARFYPTMFQKEEEKKKISSWILAQSKLYAEVVFLKKSEGDIEKAMTKAHGLYTYIQAHKTALPSEWADMPRKVLSITRDIHEIKKDYRRINEALRALIPDNLPASVPTPAELTNFLCDDIEVWAHSNGKSIKISRSLSPYLSDQNLFDYLSLLNNLLTNAVDAIDQSGEIKLGVSVLDGLWEITVEDNGGGIPEEDLSVIFEPGYSTHYDSKTGHMSTGIGLSQVQYIVSHLLKGQITVASKVGDGTLIQITFPLLI</sequence>
<keyword evidence="7" id="KW-0472">Membrane</keyword>
<keyword evidence="4" id="KW-0808">Transferase</keyword>
<reference evidence="9 10" key="1">
    <citation type="submission" date="2016-10" db="EMBL/GenBank/DDBJ databases">
        <authorList>
            <person name="de Groot N.N."/>
        </authorList>
    </citation>
    <scope>NUCLEOTIDE SEQUENCE [LARGE SCALE GENOMIC DNA]</scope>
    <source>
        <strain evidence="9 10">DSM 2784</strain>
    </source>
</reference>
<evidence type="ECO:0000256" key="2">
    <source>
        <dbReference type="ARBA" id="ARBA00012438"/>
    </source>
</evidence>
<comment type="catalytic activity">
    <reaction evidence="1">
        <text>ATP + protein L-histidine = ADP + protein N-phospho-L-histidine.</text>
        <dbReference type="EC" id="2.7.13.3"/>
    </reaction>
</comment>
<dbReference type="Gene3D" id="3.30.565.10">
    <property type="entry name" value="Histidine kinase-like ATPase, C-terminal domain"/>
    <property type="match status" value="1"/>
</dbReference>
<dbReference type="SUPFAM" id="SSF55874">
    <property type="entry name" value="ATPase domain of HSP90 chaperone/DNA topoisomerase II/histidine kinase"/>
    <property type="match status" value="1"/>
</dbReference>
<organism evidence="9 10">
    <name type="scientific">Acidaminobacter hydrogenoformans DSM 2784</name>
    <dbReference type="NCBI Taxonomy" id="1120920"/>
    <lineage>
        <taxon>Bacteria</taxon>
        <taxon>Bacillati</taxon>
        <taxon>Bacillota</taxon>
        <taxon>Clostridia</taxon>
        <taxon>Peptostreptococcales</taxon>
        <taxon>Acidaminobacteraceae</taxon>
        <taxon>Acidaminobacter</taxon>
    </lineage>
</organism>
<evidence type="ECO:0000256" key="5">
    <source>
        <dbReference type="ARBA" id="ARBA00022777"/>
    </source>
</evidence>
<dbReference type="InterPro" id="IPR036890">
    <property type="entry name" value="HATPase_C_sf"/>
</dbReference>
<evidence type="ECO:0000313" key="10">
    <source>
        <dbReference type="Proteomes" id="UP000199208"/>
    </source>
</evidence>
<keyword evidence="6" id="KW-0902">Two-component regulatory system</keyword>
<feature type="transmembrane region" description="Helical" evidence="7">
    <location>
        <begin position="109"/>
        <end position="130"/>
    </location>
</feature>
<keyword evidence="3" id="KW-0597">Phosphoprotein</keyword>
<dbReference type="GO" id="GO:0000160">
    <property type="term" value="P:phosphorelay signal transduction system"/>
    <property type="evidence" value="ECO:0007669"/>
    <property type="project" value="UniProtKB-KW"/>
</dbReference>
<evidence type="ECO:0000256" key="7">
    <source>
        <dbReference type="SAM" id="Phobius"/>
    </source>
</evidence>
<accession>A0A1G5RYC7</accession>
<dbReference type="AlphaFoldDB" id="A0A1G5RYC7"/>
<evidence type="ECO:0000313" key="9">
    <source>
        <dbReference type="EMBL" id="SCZ78848.1"/>
    </source>
</evidence>
<keyword evidence="7" id="KW-0812">Transmembrane</keyword>
<dbReference type="PRINTS" id="PR00344">
    <property type="entry name" value="BCTRLSENSOR"/>
</dbReference>
<proteinExistence type="predicted"/>
<evidence type="ECO:0000259" key="8">
    <source>
        <dbReference type="PROSITE" id="PS50109"/>
    </source>
</evidence>
<dbReference type="Proteomes" id="UP000199208">
    <property type="component" value="Unassembled WGS sequence"/>
</dbReference>
<evidence type="ECO:0000256" key="1">
    <source>
        <dbReference type="ARBA" id="ARBA00000085"/>
    </source>
</evidence>
<dbReference type="CDD" id="cd00075">
    <property type="entry name" value="HATPase"/>
    <property type="match status" value="1"/>
</dbReference>
<dbReference type="EMBL" id="FMWL01000005">
    <property type="protein sequence ID" value="SCZ78848.1"/>
    <property type="molecule type" value="Genomic_DNA"/>
</dbReference>
<evidence type="ECO:0000256" key="4">
    <source>
        <dbReference type="ARBA" id="ARBA00022679"/>
    </source>
</evidence>